<organism evidence="1 2">
    <name type="scientific">Reticulomyxa filosa</name>
    <dbReference type="NCBI Taxonomy" id="46433"/>
    <lineage>
        <taxon>Eukaryota</taxon>
        <taxon>Sar</taxon>
        <taxon>Rhizaria</taxon>
        <taxon>Retaria</taxon>
        <taxon>Foraminifera</taxon>
        <taxon>Monothalamids</taxon>
        <taxon>Reticulomyxidae</taxon>
        <taxon>Reticulomyxa</taxon>
    </lineage>
</organism>
<feature type="non-terminal residue" evidence="1">
    <location>
        <position position="1"/>
    </location>
</feature>
<keyword evidence="2" id="KW-1185">Reference proteome</keyword>
<dbReference type="EMBL" id="ASPP01044587">
    <property type="protein sequence ID" value="ETN99210.1"/>
    <property type="molecule type" value="Genomic_DNA"/>
</dbReference>
<evidence type="ECO:0000313" key="1">
    <source>
        <dbReference type="EMBL" id="ETN99210.1"/>
    </source>
</evidence>
<accession>X6LCV2</accession>
<gene>
    <name evidence="1" type="ORF">RFI_38271</name>
</gene>
<protein>
    <submittedName>
        <fullName evidence="1">Uncharacterized protein</fullName>
    </submittedName>
</protein>
<sequence length="142" mass="16639">GIFVDPQTVESANSSNKNIFTFFAESLRNILSQIQFHVLDCNKQKDQILRDLEIARRKIKKSVYRLSLTQLQLEEEDAVEPSRISQLREEVKHAQQDKIVLLQSAQIEIDRMRAQIRYLNNLIQKTDSSPQSTSYFKFVWPN</sequence>
<dbReference type="AlphaFoldDB" id="X6LCV2"/>
<comment type="caution">
    <text evidence="1">The sequence shown here is derived from an EMBL/GenBank/DDBJ whole genome shotgun (WGS) entry which is preliminary data.</text>
</comment>
<name>X6LCV2_RETFI</name>
<reference evidence="1 2" key="1">
    <citation type="journal article" date="2013" name="Curr. Biol.">
        <title>The Genome of the Foraminiferan Reticulomyxa filosa.</title>
        <authorList>
            <person name="Glockner G."/>
            <person name="Hulsmann N."/>
            <person name="Schleicher M."/>
            <person name="Noegel A.A."/>
            <person name="Eichinger L."/>
            <person name="Gallinger C."/>
            <person name="Pawlowski J."/>
            <person name="Sierra R."/>
            <person name="Euteneuer U."/>
            <person name="Pillet L."/>
            <person name="Moustafa A."/>
            <person name="Platzer M."/>
            <person name="Groth M."/>
            <person name="Szafranski K."/>
            <person name="Schliwa M."/>
        </authorList>
    </citation>
    <scope>NUCLEOTIDE SEQUENCE [LARGE SCALE GENOMIC DNA]</scope>
</reference>
<proteinExistence type="predicted"/>
<evidence type="ECO:0000313" key="2">
    <source>
        <dbReference type="Proteomes" id="UP000023152"/>
    </source>
</evidence>
<dbReference type="Proteomes" id="UP000023152">
    <property type="component" value="Unassembled WGS sequence"/>
</dbReference>